<evidence type="ECO:0000313" key="2">
    <source>
        <dbReference type="Proteomes" id="UP000246410"/>
    </source>
</evidence>
<keyword evidence="2" id="KW-1185">Reference proteome</keyword>
<sequence>MMNDLTSVLDDQWRRLERRPKVEAAVVAVSELPVLTANGSLAAGLDRDGNRHLLVPIGAHQIVRKGLNGPVLRLTKRALEHDRRLQDYADLVCLRRDLDDIFATLCADILIATETSPENPVKVLHRVLDRWRALFLNPGPPLGAQQLAGLFGELVVLELLLEHDSGAIRSWKGPSGYQHDFATAAGALEVKTSTNANGRSVRIHGLEQLEPPLDGVLGLVWLRLEADAHGGISFLELIKRVLDLSDDESEILARLAAAGYRAADNDHYAHTRYSISEQRWYNVDIAFPRLTTVDLAAAAISTNVRNVDYTIDLSGDSPAPMETHDVERHIKTMLEETR</sequence>
<dbReference type="Pfam" id="PF14390">
    <property type="entry name" value="DUF4420"/>
    <property type="match status" value="1"/>
</dbReference>
<dbReference type="RefSeq" id="WP_208643894.1">
    <property type="nucleotide sequence ID" value="NZ_QGTL01000001.1"/>
</dbReference>
<dbReference type="InterPro" id="IPR025534">
    <property type="entry name" value="DUF4420"/>
</dbReference>
<organism evidence="1 2">
    <name type="scientific">Nocardia neocaledoniensis</name>
    <dbReference type="NCBI Taxonomy" id="236511"/>
    <lineage>
        <taxon>Bacteria</taxon>
        <taxon>Bacillati</taxon>
        <taxon>Actinomycetota</taxon>
        <taxon>Actinomycetes</taxon>
        <taxon>Mycobacteriales</taxon>
        <taxon>Nocardiaceae</taxon>
        <taxon>Nocardia</taxon>
    </lineage>
</organism>
<protein>
    <submittedName>
        <fullName evidence="1">Putative PD-(D/E)XK family protein DUF4420</fullName>
    </submittedName>
</protein>
<proteinExistence type="predicted"/>
<name>A0A317P1E2_9NOCA</name>
<comment type="caution">
    <text evidence="1">The sequence shown here is derived from an EMBL/GenBank/DDBJ whole genome shotgun (WGS) entry which is preliminary data.</text>
</comment>
<reference evidence="1 2" key="1">
    <citation type="submission" date="2018-05" db="EMBL/GenBank/DDBJ databases">
        <title>Genomic Encyclopedia of Type Strains, Phase IV (KMG-IV): sequencing the most valuable type-strain genomes for metagenomic binning, comparative biology and taxonomic classification.</title>
        <authorList>
            <person name="Goeker M."/>
        </authorList>
    </citation>
    <scope>NUCLEOTIDE SEQUENCE [LARGE SCALE GENOMIC DNA]</scope>
    <source>
        <strain evidence="1 2">DSM 44717</strain>
    </source>
</reference>
<accession>A0A317P1E2</accession>
<dbReference type="AlphaFoldDB" id="A0A317P1E2"/>
<dbReference type="EMBL" id="QGTL01000001">
    <property type="protein sequence ID" value="PWV81439.1"/>
    <property type="molecule type" value="Genomic_DNA"/>
</dbReference>
<dbReference type="Proteomes" id="UP000246410">
    <property type="component" value="Unassembled WGS sequence"/>
</dbReference>
<evidence type="ECO:0000313" key="1">
    <source>
        <dbReference type="EMBL" id="PWV81439.1"/>
    </source>
</evidence>
<gene>
    <name evidence="1" type="ORF">DFR69_101782</name>
</gene>